<evidence type="ECO:0000313" key="2">
    <source>
        <dbReference type="EMBL" id="RVW78592.1"/>
    </source>
</evidence>
<feature type="transmembrane region" description="Helical" evidence="1">
    <location>
        <begin position="15"/>
        <end position="38"/>
    </location>
</feature>
<dbReference type="Proteomes" id="UP000288805">
    <property type="component" value="Unassembled WGS sequence"/>
</dbReference>
<gene>
    <name evidence="2" type="ORF">CK203_046781</name>
</gene>
<keyword evidence="1" id="KW-0812">Transmembrane</keyword>
<dbReference type="PANTHER" id="PTHR31210">
    <property type="entry name" value="OS06G0731900 PROTEIN"/>
    <property type="match status" value="1"/>
</dbReference>
<evidence type="ECO:0000256" key="1">
    <source>
        <dbReference type="SAM" id="Phobius"/>
    </source>
</evidence>
<protein>
    <submittedName>
        <fullName evidence="2">Uncharacterized protein</fullName>
    </submittedName>
</protein>
<dbReference type="EMBL" id="QGNW01000293">
    <property type="protein sequence ID" value="RVW78592.1"/>
    <property type="molecule type" value="Genomic_DNA"/>
</dbReference>
<evidence type="ECO:0000313" key="3">
    <source>
        <dbReference type="Proteomes" id="UP000288805"/>
    </source>
</evidence>
<reference evidence="2 3" key="1">
    <citation type="journal article" date="2018" name="PLoS Genet.">
        <title>Population sequencing reveals clonal diversity and ancestral inbreeding in the grapevine cultivar Chardonnay.</title>
        <authorList>
            <person name="Roach M.J."/>
            <person name="Johnson D.L."/>
            <person name="Bohlmann J."/>
            <person name="van Vuuren H.J."/>
            <person name="Jones S.J."/>
            <person name="Pretorius I.S."/>
            <person name="Schmidt S.A."/>
            <person name="Borneman A.R."/>
        </authorList>
    </citation>
    <scope>NUCLEOTIDE SEQUENCE [LARGE SCALE GENOMIC DNA]</scope>
    <source>
        <strain evidence="3">cv. Chardonnay</strain>
        <tissue evidence="2">Leaf</tissue>
    </source>
</reference>
<accession>A0A438H2A9</accession>
<dbReference type="AlphaFoldDB" id="A0A438H2A9"/>
<comment type="caution">
    <text evidence="2">The sequence shown here is derived from an EMBL/GenBank/DDBJ whole genome shotgun (WGS) entry which is preliminary data.</text>
</comment>
<dbReference type="InterPro" id="IPR007877">
    <property type="entry name" value="DUF707"/>
</dbReference>
<sequence>MGTPLRGLRKPNETMRLIVTAFIGVVVGFFLGVSFPTLSLTKMSLPSSLFPSIDLNYLEDKYSGLSTQALLNVWSSLKRNRGTASHFYKFNETKSQETKFKSHLIHGQSGVGHEEGASAAPPLSGLHVALPLIIWVPTNPRGAERLPPGIIVSESDFYLRRLWGLPSEDQPLIIKFWAWFEILARSLDLVFLLRKAPMHMFAGCQACFGPIETKWAPIAMLTIDLGPAIKLTGILPTFMRSKWPQFKMRRISYPHLRI</sequence>
<proteinExistence type="predicted"/>
<keyword evidence="1" id="KW-1133">Transmembrane helix</keyword>
<keyword evidence="1" id="KW-0472">Membrane</keyword>
<dbReference type="Pfam" id="PF05212">
    <property type="entry name" value="DUF707"/>
    <property type="match status" value="1"/>
</dbReference>
<dbReference type="PANTHER" id="PTHR31210:SF38">
    <property type="entry name" value="LYSINE KETOGLUTARATE REDUCTASE TRANS-SPLICING RELATED 1"/>
    <property type="match status" value="1"/>
</dbReference>
<organism evidence="2 3">
    <name type="scientific">Vitis vinifera</name>
    <name type="common">Grape</name>
    <dbReference type="NCBI Taxonomy" id="29760"/>
    <lineage>
        <taxon>Eukaryota</taxon>
        <taxon>Viridiplantae</taxon>
        <taxon>Streptophyta</taxon>
        <taxon>Embryophyta</taxon>
        <taxon>Tracheophyta</taxon>
        <taxon>Spermatophyta</taxon>
        <taxon>Magnoliopsida</taxon>
        <taxon>eudicotyledons</taxon>
        <taxon>Gunneridae</taxon>
        <taxon>Pentapetalae</taxon>
        <taxon>rosids</taxon>
        <taxon>Vitales</taxon>
        <taxon>Vitaceae</taxon>
        <taxon>Viteae</taxon>
        <taxon>Vitis</taxon>
    </lineage>
</organism>
<name>A0A438H2A9_VITVI</name>